<name>A0A3M7QT31_BRAPC</name>
<reference evidence="1 2" key="1">
    <citation type="journal article" date="2018" name="Sci. Rep.">
        <title>Genomic signatures of local adaptation to the degree of environmental predictability in rotifers.</title>
        <authorList>
            <person name="Franch-Gras L."/>
            <person name="Hahn C."/>
            <person name="Garcia-Roger E.M."/>
            <person name="Carmona M.J."/>
            <person name="Serra M."/>
            <person name="Gomez A."/>
        </authorList>
    </citation>
    <scope>NUCLEOTIDE SEQUENCE [LARGE SCALE GENOMIC DNA]</scope>
    <source>
        <strain evidence="1">HYR1</strain>
    </source>
</reference>
<sequence>MASPSDPILFNEAVALILPITLTDHSAYIYTSITGNAMIGLWQRVRAKWTRFFTTESEKLHHLPSLIIFINWSLAVKSNCVSYMLSAGNPADAPSRRKAPCAGFVEAGLFNMF</sequence>
<protein>
    <submittedName>
        <fullName evidence="1">Uncharacterized protein</fullName>
    </submittedName>
</protein>
<gene>
    <name evidence="1" type="ORF">BpHYR1_038528</name>
</gene>
<dbReference type="EMBL" id="REGN01005237">
    <property type="protein sequence ID" value="RNA14221.1"/>
    <property type="molecule type" value="Genomic_DNA"/>
</dbReference>
<evidence type="ECO:0000313" key="2">
    <source>
        <dbReference type="Proteomes" id="UP000276133"/>
    </source>
</evidence>
<evidence type="ECO:0000313" key="1">
    <source>
        <dbReference type="EMBL" id="RNA14221.1"/>
    </source>
</evidence>
<comment type="caution">
    <text evidence="1">The sequence shown here is derived from an EMBL/GenBank/DDBJ whole genome shotgun (WGS) entry which is preliminary data.</text>
</comment>
<keyword evidence="2" id="KW-1185">Reference proteome</keyword>
<accession>A0A3M7QT31</accession>
<dbReference type="Proteomes" id="UP000276133">
    <property type="component" value="Unassembled WGS sequence"/>
</dbReference>
<organism evidence="1 2">
    <name type="scientific">Brachionus plicatilis</name>
    <name type="common">Marine rotifer</name>
    <name type="synonym">Brachionus muelleri</name>
    <dbReference type="NCBI Taxonomy" id="10195"/>
    <lineage>
        <taxon>Eukaryota</taxon>
        <taxon>Metazoa</taxon>
        <taxon>Spiralia</taxon>
        <taxon>Gnathifera</taxon>
        <taxon>Rotifera</taxon>
        <taxon>Eurotatoria</taxon>
        <taxon>Monogononta</taxon>
        <taxon>Pseudotrocha</taxon>
        <taxon>Ploima</taxon>
        <taxon>Brachionidae</taxon>
        <taxon>Brachionus</taxon>
    </lineage>
</organism>
<proteinExistence type="predicted"/>
<dbReference type="AlphaFoldDB" id="A0A3M7QT31"/>